<keyword evidence="3" id="KW-1185">Reference proteome</keyword>
<accession>A0ABR1JF45</accession>
<reference evidence="2 3" key="1">
    <citation type="submission" date="2024-01" db="EMBL/GenBank/DDBJ databases">
        <title>A draft genome for the cacao thread blight pathogen Marasmiellus scandens.</title>
        <authorList>
            <person name="Baruah I.K."/>
            <person name="Leung J."/>
            <person name="Bukari Y."/>
            <person name="Amoako-Attah I."/>
            <person name="Meinhardt L.W."/>
            <person name="Bailey B.A."/>
            <person name="Cohen S.P."/>
        </authorList>
    </citation>
    <scope>NUCLEOTIDE SEQUENCE [LARGE SCALE GENOMIC DNA]</scope>
    <source>
        <strain evidence="2 3">GH-19</strain>
    </source>
</reference>
<feature type="region of interest" description="Disordered" evidence="1">
    <location>
        <begin position="246"/>
        <end position="333"/>
    </location>
</feature>
<comment type="caution">
    <text evidence="2">The sequence shown here is derived from an EMBL/GenBank/DDBJ whole genome shotgun (WGS) entry which is preliminary data.</text>
</comment>
<feature type="compositionally biased region" description="Basic and acidic residues" evidence="1">
    <location>
        <begin position="276"/>
        <end position="296"/>
    </location>
</feature>
<organism evidence="2 3">
    <name type="scientific">Marasmiellus scandens</name>
    <dbReference type="NCBI Taxonomy" id="2682957"/>
    <lineage>
        <taxon>Eukaryota</taxon>
        <taxon>Fungi</taxon>
        <taxon>Dikarya</taxon>
        <taxon>Basidiomycota</taxon>
        <taxon>Agaricomycotina</taxon>
        <taxon>Agaricomycetes</taxon>
        <taxon>Agaricomycetidae</taxon>
        <taxon>Agaricales</taxon>
        <taxon>Marasmiineae</taxon>
        <taxon>Omphalotaceae</taxon>
        <taxon>Marasmiellus</taxon>
    </lineage>
</organism>
<sequence>MQVEAAEQRIEVDLNFNLKIDLPSPSPPPSHTSLPSESTESTTSSARSSFTPETTPETTPDGSVIVDTSSTITSTDTITNSPTTITAPPIPIPPIPPNSTLAVPGPVPRRHKSTGILMTSNTTRLRSTSLPGSSTSLPSETMAHPNIKFAPLPELAPRKRKSNIPLGVAARGQIMRRRRAMLYGNVDNENGSPMWTDEETEAHMRRQLESQEKRRISLLRAMQEEEERRGDEVEDPFVALGKMMKGAWRKMSGKDKGKGAAGTANSSDQAPTPPDKGSEKDDDKEKTSAEEPERKASSSTEEGVTMTGSGTQQVSNEKAESRPEDWQTETIVD</sequence>
<gene>
    <name evidence="2" type="ORF">VKT23_010957</name>
</gene>
<dbReference type="EMBL" id="JBANRG010000023">
    <property type="protein sequence ID" value="KAK7455086.1"/>
    <property type="molecule type" value="Genomic_DNA"/>
</dbReference>
<evidence type="ECO:0000256" key="1">
    <source>
        <dbReference type="SAM" id="MobiDB-lite"/>
    </source>
</evidence>
<feature type="compositionally biased region" description="Polar residues" evidence="1">
    <location>
        <begin position="297"/>
        <end position="316"/>
    </location>
</feature>
<feature type="region of interest" description="Disordered" evidence="1">
    <location>
        <begin position="19"/>
        <end position="94"/>
    </location>
</feature>
<dbReference type="Proteomes" id="UP001498398">
    <property type="component" value="Unassembled WGS sequence"/>
</dbReference>
<name>A0ABR1JF45_9AGAR</name>
<feature type="compositionally biased region" description="Basic and acidic residues" evidence="1">
    <location>
        <begin position="201"/>
        <end position="211"/>
    </location>
</feature>
<feature type="region of interest" description="Disordered" evidence="1">
    <location>
        <begin position="192"/>
        <end position="211"/>
    </location>
</feature>
<evidence type="ECO:0000313" key="3">
    <source>
        <dbReference type="Proteomes" id="UP001498398"/>
    </source>
</evidence>
<protein>
    <submittedName>
        <fullName evidence="2">Uncharacterized protein</fullName>
    </submittedName>
</protein>
<proteinExistence type="predicted"/>
<evidence type="ECO:0000313" key="2">
    <source>
        <dbReference type="EMBL" id="KAK7455086.1"/>
    </source>
</evidence>
<feature type="compositionally biased region" description="Low complexity" evidence="1">
    <location>
        <begin position="31"/>
        <end position="87"/>
    </location>
</feature>